<dbReference type="SUPFAM" id="SSF47413">
    <property type="entry name" value="lambda repressor-like DNA-binding domains"/>
    <property type="match status" value="1"/>
</dbReference>
<sequence>MISGSQIRAGRALLGISAEDLGELAGVSWPTIQRFESAEAIPTSRSGTLERVKAALESAGIEFIGDPVTSPGVHLHR</sequence>
<dbReference type="RefSeq" id="WP_189495121.1">
    <property type="nucleotide sequence ID" value="NZ_BMZH01000002.1"/>
</dbReference>
<dbReference type="InterPro" id="IPR010982">
    <property type="entry name" value="Lambda_DNA-bd_dom_sf"/>
</dbReference>
<dbReference type="CDD" id="cd00093">
    <property type="entry name" value="HTH_XRE"/>
    <property type="match status" value="1"/>
</dbReference>
<feature type="domain" description="HTH cro/C1-type" evidence="1">
    <location>
        <begin position="7"/>
        <end position="43"/>
    </location>
</feature>
<protein>
    <recommendedName>
        <fullName evidence="1">HTH cro/C1-type domain-containing protein</fullName>
    </recommendedName>
</protein>
<dbReference type="EMBL" id="BMZH01000002">
    <property type="protein sequence ID" value="GHA85014.1"/>
    <property type="molecule type" value="Genomic_DNA"/>
</dbReference>
<keyword evidence="3" id="KW-1185">Reference proteome</keyword>
<reference evidence="2" key="2">
    <citation type="submission" date="2020-09" db="EMBL/GenBank/DDBJ databases">
        <authorList>
            <person name="Sun Q."/>
            <person name="Kim S."/>
        </authorList>
    </citation>
    <scope>NUCLEOTIDE SEQUENCE</scope>
    <source>
        <strain evidence="2">KCTC 32513</strain>
    </source>
</reference>
<proteinExistence type="predicted"/>
<dbReference type="PROSITE" id="PS50943">
    <property type="entry name" value="HTH_CROC1"/>
    <property type="match status" value="1"/>
</dbReference>
<dbReference type="Gene3D" id="1.10.260.40">
    <property type="entry name" value="lambda repressor-like DNA-binding domains"/>
    <property type="match status" value="1"/>
</dbReference>
<organism evidence="2 3">
    <name type="scientific">Algimonas arctica</name>
    <dbReference type="NCBI Taxonomy" id="1479486"/>
    <lineage>
        <taxon>Bacteria</taxon>
        <taxon>Pseudomonadati</taxon>
        <taxon>Pseudomonadota</taxon>
        <taxon>Alphaproteobacteria</taxon>
        <taxon>Maricaulales</taxon>
        <taxon>Robiginitomaculaceae</taxon>
        <taxon>Algimonas</taxon>
    </lineage>
</organism>
<dbReference type="AlphaFoldDB" id="A0A8J3CQ85"/>
<comment type="caution">
    <text evidence="2">The sequence shown here is derived from an EMBL/GenBank/DDBJ whole genome shotgun (WGS) entry which is preliminary data.</text>
</comment>
<reference evidence="2" key="1">
    <citation type="journal article" date="2014" name="Int. J. Syst. Evol. Microbiol.">
        <title>Complete genome sequence of Corynebacterium casei LMG S-19264T (=DSM 44701T), isolated from a smear-ripened cheese.</title>
        <authorList>
            <consortium name="US DOE Joint Genome Institute (JGI-PGF)"/>
            <person name="Walter F."/>
            <person name="Albersmeier A."/>
            <person name="Kalinowski J."/>
            <person name="Ruckert C."/>
        </authorList>
    </citation>
    <scope>NUCLEOTIDE SEQUENCE</scope>
    <source>
        <strain evidence="2">KCTC 32513</strain>
    </source>
</reference>
<dbReference type="GO" id="GO:0003677">
    <property type="term" value="F:DNA binding"/>
    <property type="evidence" value="ECO:0007669"/>
    <property type="project" value="InterPro"/>
</dbReference>
<gene>
    <name evidence="2" type="ORF">GCM10009069_05160</name>
</gene>
<evidence type="ECO:0000259" key="1">
    <source>
        <dbReference type="PROSITE" id="PS50943"/>
    </source>
</evidence>
<evidence type="ECO:0000313" key="3">
    <source>
        <dbReference type="Proteomes" id="UP000634004"/>
    </source>
</evidence>
<accession>A0A8J3CQ85</accession>
<dbReference type="Pfam" id="PF01381">
    <property type="entry name" value="HTH_3"/>
    <property type="match status" value="1"/>
</dbReference>
<dbReference type="Proteomes" id="UP000634004">
    <property type="component" value="Unassembled WGS sequence"/>
</dbReference>
<evidence type="ECO:0000313" key="2">
    <source>
        <dbReference type="EMBL" id="GHA85014.1"/>
    </source>
</evidence>
<dbReference type="InterPro" id="IPR001387">
    <property type="entry name" value="Cro/C1-type_HTH"/>
</dbReference>
<name>A0A8J3CQ85_9PROT</name>